<sequence length="287" mass="29605">MIVVTGATGHLGQLVVDELITRGVPAGEIVAAVRSPEKAAGLAARGVQVRRADYNEPESLAAALAGAEKVLLISGSEVGQRVAQHRNVVEAAKAAGVRLLAYTGTLNADVTEIMLADEHKATEVVIRESGVPFVFLRNAFYFEVYSANFPAALEHGALIDAVGDAQLSVATRADFAGAAAAVLVTEGHENKVYELGGEPSFTMAELATELSRQSGRTVVYNNLSVAEYAAFLASVGLPQAIADIFADASGGASRGDGFTDSGDLSRLLGRPTTPLTDAVAAALKGLG</sequence>
<accession>A0A495JPG9</accession>
<proteinExistence type="predicted"/>
<dbReference type="AlphaFoldDB" id="A0A495JPG9"/>
<dbReference type="InterPro" id="IPR036291">
    <property type="entry name" value="NAD(P)-bd_dom_sf"/>
</dbReference>
<comment type="caution">
    <text evidence="2">The sequence shown here is derived from an EMBL/GenBank/DDBJ whole genome shotgun (WGS) entry which is preliminary data.</text>
</comment>
<evidence type="ECO:0000313" key="2">
    <source>
        <dbReference type="EMBL" id="RKR90428.1"/>
    </source>
</evidence>
<protein>
    <submittedName>
        <fullName evidence="2">NAD(P)H dehydrogenase (Quinone)</fullName>
    </submittedName>
</protein>
<organism evidence="2 3">
    <name type="scientific">Micromonospora pisi</name>
    <dbReference type="NCBI Taxonomy" id="589240"/>
    <lineage>
        <taxon>Bacteria</taxon>
        <taxon>Bacillati</taxon>
        <taxon>Actinomycetota</taxon>
        <taxon>Actinomycetes</taxon>
        <taxon>Micromonosporales</taxon>
        <taxon>Micromonosporaceae</taxon>
        <taxon>Micromonospora</taxon>
    </lineage>
</organism>
<gene>
    <name evidence="2" type="ORF">BDK92_4801</name>
</gene>
<dbReference type="InterPro" id="IPR008030">
    <property type="entry name" value="NmrA-like"/>
</dbReference>
<dbReference type="InterPro" id="IPR052718">
    <property type="entry name" value="NmrA-type_oxidoreductase"/>
</dbReference>
<dbReference type="EMBL" id="RBKT01000001">
    <property type="protein sequence ID" value="RKR90428.1"/>
    <property type="molecule type" value="Genomic_DNA"/>
</dbReference>
<dbReference type="RefSeq" id="WP_121158696.1">
    <property type="nucleotide sequence ID" value="NZ_RBKT01000001.1"/>
</dbReference>
<feature type="domain" description="NmrA-like" evidence="1">
    <location>
        <begin position="2"/>
        <end position="229"/>
    </location>
</feature>
<evidence type="ECO:0000313" key="3">
    <source>
        <dbReference type="Proteomes" id="UP000277671"/>
    </source>
</evidence>
<dbReference type="Gene3D" id="3.90.25.10">
    <property type="entry name" value="UDP-galactose 4-epimerase, domain 1"/>
    <property type="match status" value="1"/>
</dbReference>
<dbReference type="OrthoDB" id="5510591at2"/>
<dbReference type="Gene3D" id="3.40.50.720">
    <property type="entry name" value="NAD(P)-binding Rossmann-like Domain"/>
    <property type="match status" value="1"/>
</dbReference>
<reference evidence="2 3" key="1">
    <citation type="submission" date="2018-10" db="EMBL/GenBank/DDBJ databases">
        <title>Sequencing the genomes of 1000 actinobacteria strains.</title>
        <authorList>
            <person name="Klenk H.-P."/>
        </authorList>
    </citation>
    <scope>NUCLEOTIDE SEQUENCE [LARGE SCALE GENOMIC DNA]</scope>
    <source>
        <strain evidence="2 3">DSM 45175</strain>
    </source>
</reference>
<dbReference type="CDD" id="cd05269">
    <property type="entry name" value="TMR_SDR_a"/>
    <property type="match status" value="1"/>
</dbReference>
<dbReference type="Pfam" id="PF05368">
    <property type="entry name" value="NmrA"/>
    <property type="match status" value="1"/>
</dbReference>
<dbReference type="Proteomes" id="UP000277671">
    <property type="component" value="Unassembled WGS sequence"/>
</dbReference>
<evidence type="ECO:0000259" key="1">
    <source>
        <dbReference type="Pfam" id="PF05368"/>
    </source>
</evidence>
<keyword evidence="3" id="KW-1185">Reference proteome</keyword>
<dbReference type="SUPFAM" id="SSF51735">
    <property type="entry name" value="NAD(P)-binding Rossmann-fold domains"/>
    <property type="match status" value="1"/>
</dbReference>
<dbReference type="PANTHER" id="PTHR47129:SF1">
    <property type="entry name" value="NMRA-LIKE DOMAIN-CONTAINING PROTEIN"/>
    <property type="match status" value="1"/>
</dbReference>
<name>A0A495JPG9_9ACTN</name>
<dbReference type="PANTHER" id="PTHR47129">
    <property type="entry name" value="QUINONE OXIDOREDUCTASE 2"/>
    <property type="match status" value="1"/>
</dbReference>